<accession>A0A327KA38</accession>
<name>A0A327KA38_9BRAD</name>
<evidence type="ECO:0000313" key="1">
    <source>
        <dbReference type="EMBL" id="MTW19332.1"/>
    </source>
</evidence>
<gene>
    <name evidence="1" type="ORF">GJ689_24375</name>
</gene>
<reference evidence="1 2" key="1">
    <citation type="submission" date="2019-11" db="EMBL/GenBank/DDBJ databases">
        <title>Whole-genome sequence of Rhodoplanes serenus DSM 18633, type strain.</title>
        <authorList>
            <person name="Kyndt J.A."/>
            <person name="Meyer T.E."/>
        </authorList>
    </citation>
    <scope>NUCLEOTIDE SEQUENCE [LARGE SCALE GENOMIC DNA]</scope>
    <source>
        <strain evidence="1 2">DSM 18633</strain>
    </source>
</reference>
<organism evidence="1 2">
    <name type="scientific">Rhodoplanes serenus</name>
    <dbReference type="NCBI Taxonomy" id="200615"/>
    <lineage>
        <taxon>Bacteria</taxon>
        <taxon>Pseudomonadati</taxon>
        <taxon>Pseudomonadota</taxon>
        <taxon>Alphaproteobacteria</taxon>
        <taxon>Hyphomicrobiales</taxon>
        <taxon>Nitrobacteraceae</taxon>
        <taxon>Rhodoplanes</taxon>
    </lineage>
</organism>
<dbReference type="AlphaFoldDB" id="A0A327KA38"/>
<dbReference type="EMBL" id="WNKV01000029">
    <property type="protein sequence ID" value="MTW19332.1"/>
    <property type="molecule type" value="Genomic_DNA"/>
</dbReference>
<evidence type="ECO:0000313" key="2">
    <source>
        <dbReference type="Proteomes" id="UP000438991"/>
    </source>
</evidence>
<comment type="caution">
    <text evidence="1">The sequence shown here is derived from an EMBL/GenBank/DDBJ whole genome shotgun (WGS) entry which is preliminary data.</text>
</comment>
<dbReference type="Proteomes" id="UP000438991">
    <property type="component" value="Unassembled WGS sequence"/>
</dbReference>
<sequence>MTTFLRVEKPDDDCVTIVFWSEAGITRCRMLGPTKMIFGQPFELHGPVAGSAAVARALEVGRRFADDLGVSIVIVDPARLWNEEWGTLTERGEPGPLLPSETIDLVRI</sequence>
<dbReference type="RefSeq" id="WP_111384594.1">
    <property type="nucleotide sequence ID" value="NZ_NPEW01000047.1"/>
</dbReference>
<protein>
    <submittedName>
        <fullName evidence="1">Uncharacterized protein</fullName>
    </submittedName>
</protein>
<proteinExistence type="predicted"/>